<sequence>MNDIKSKKNLNCKSINFIKTHLIIRFVLGLIIWFSFIFNYLIVFLKKFEFIESIFLKEELIALIKYKYLIYTLIIILS</sequence>
<reference evidence="2" key="1">
    <citation type="journal article" date="2014" name="Front. Microbiol.">
        <title>High frequency of phylogenetically diverse reductive dehalogenase-homologous genes in deep subseafloor sedimentary metagenomes.</title>
        <authorList>
            <person name="Kawai M."/>
            <person name="Futagami T."/>
            <person name="Toyoda A."/>
            <person name="Takaki Y."/>
            <person name="Nishi S."/>
            <person name="Hori S."/>
            <person name="Arai W."/>
            <person name="Tsubouchi T."/>
            <person name="Morono Y."/>
            <person name="Uchiyama I."/>
            <person name="Ito T."/>
            <person name="Fujiyama A."/>
            <person name="Inagaki F."/>
            <person name="Takami H."/>
        </authorList>
    </citation>
    <scope>NUCLEOTIDE SEQUENCE</scope>
    <source>
        <strain evidence="2">Expedition CK06-06</strain>
    </source>
</reference>
<protein>
    <submittedName>
        <fullName evidence="2">Uncharacterized protein</fullName>
    </submittedName>
</protein>
<evidence type="ECO:0000256" key="1">
    <source>
        <dbReference type="SAM" id="Phobius"/>
    </source>
</evidence>
<keyword evidence="1" id="KW-0812">Transmembrane</keyword>
<comment type="caution">
    <text evidence="2">The sequence shown here is derived from an EMBL/GenBank/DDBJ whole genome shotgun (WGS) entry which is preliminary data.</text>
</comment>
<keyword evidence="1" id="KW-0472">Membrane</keyword>
<keyword evidence="1" id="KW-1133">Transmembrane helix</keyword>
<name>X1TV63_9ZZZZ</name>
<dbReference type="AlphaFoldDB" id="X1TV63"/>
<feature type="transmembrane region" description="Helical" evidence="1">
    <location>
        <begin position="60"/>
        <end position="77"/>
    </location>
</feature>
<proteinExistence type="predicted"/>
<gene>
    <name evidence="2" type="ORF">S12H4_38822</name>
</gene>
<evidence type="ECO:0000313" key="2">
    <source>
        <dbReference type="EMBL" id="GAI95271.1"/>
    </source>
</evidence>
<organism evidence="2">
    <name type="scientific">marine sediment metagenome</name>
    <dbReference type="NCBI Taxonomy" id="412755"/>
    <lineage>
        <taxon>unclassified sequences</taxon>
        <taxon>metagenomes</taxon>
        <taxon>ecological metagenomes</taxon>
    </lineage>
</organism>
<accession>X1TV63</accession>
<dbReference type="EMBL" id="BARW01023401">
    <property type="protein sequence ID" value="GAI95271.1"/>
    <property type="molecule type" value="Genomic_DNA"/>
</dbReference>
<feature type="non-terminal residue" evidence="2">
    <location>
        <position position="78"/>
    </location>
</feature>
<feature type="transmembrane region" description="Helical" evidence="1">
    <location>
        <begin position="22"/>
        <end position="45"/>
    </location>
</feature>